<sequence>MYAAGEVSGFGGGGVHGYRSLEGTFLVRLPVLGPRRRPGRGGRDRDLNRAAHPAPPRYSVQASSSQVAR</sequence>
<dbReference type="Proteomes" id="UP001305606">
    <property type="component" value="Chromosome"/>
</dbReference>
<feature type="compositionally biased region" description="Polar residues" evidence="1">
    <location>
        <begin position="60"/>
        <end position="69"/>
    </location>
</feature>
<organism evidence="2 3">
    <name type="scientific">Streptomyces luomodiensis</name>
    <dbReference type="NCBI Taxonomy" id="3026192"/>
    <lineage>
        <taxon>Bacteria</taxon>
        <taxon>Bacillati</taxon>
        <taxon>Actinomycetota</taxon>
        <taxon>Actinomycetes</taxon>
        <taxon>Kitasatosporales</taxon>
        <taxon>Streptomycetaceae</taxon>
        <taxon>Streptomyces</taxon>
    </lineage>
</organism>
<evidence type="ECO:0000256" key="1">
    <source>
        <dbReference type="SAM" id="MobiDB-lite"/>
    </source>
</evidence>
<proteinExistence type="predicted"/>
<evidence type="ECO:0000313" key="2">
    <source>
        <dbReference type="EMBL" id="WNF01434.1"/>
    </source>
</evidence>
<reference evidence="2 3" key="1">
    <citation type="submission" date="2023-02" db="EMBL/GenBank/DDBJ databases">
        <title>Streptomyces sp. SCA4-21 with antifungal activity against Fusarium oxysporum f. sp. cubense, Streptomyces sp. SCA2-17 with antifungal activity against Fusarium oxysporum f. sp. cubense.</title>
        <authorList>
            <person name="Qi D."/>
        </authorList>
    </citation>
    <scope>NUCLEOTIDE SEQUENCE [LARGE SCALE GENOMIC DNA]</scope>
    <source>
        <strain evidence="2 3">SCA4-21</strain>
    </source>
</reference>
<feature type="region of interest" description="Disordered" evidence="1">
    <location>
        <begin position="32"/>
        <end position="69"/>
    </location>
</feature>
<evidence type="ECO:0000313" key="3">
    <source>
        <dbReference type="Proteomes" id="UP001305606"/>
    </source>
</evidence>
<accession>A0ABY9VCT2</accession>
<name>A0ABY9VCT2_9ACTN</name>
<gene>
    <name evidence="2" type="ORF">PS467_02740</name>
</gene>
<dbReference type="EMBL" id="CP117522">
    <property type="protein sequence ID" value="WNF01434.1"/>
    <property type="molecule type" value="Genomic_DNA"/>
</dbReference>
<keyword evidence="3" id="KW-1185">Reference proteome</keyword>
<protein>
    <submittedName>
        <fullName evidence="2">Uncharacterized protein</fullName>
    </submittedName>
</protein>